<feature type="compositionally biased region" description="Basic and acidic residues" evidence="1">
    <location>
        <begin position="1201"/>
        <end position="1216"/>
    </location>
</feature>
<feature type="region of interest" description="Disordered" evidence="1">
    <location>
        <begin position="560"/>
        <end position="867"/>
    </location>
</feature>
<dbReference type="PANTHER" id="PTHR36812">
    <property type="entry name" value="NEUROFILAMENT TRIPLET M PROTEIN-LIKE PROTEIN"/>
    <property type="match status" value="1"/>
</dbReference>
<feature type="region of interest" description="Disordered" evidence="1">
    <location>
        <begin position="416"/>
        <end position="490"/>
    </location>
</feature>
<dbReference type="SUPFAM" id="SSF82708">
    <property type="entry name" value="R3H domain"/>
    <property type="match status" value="1"/>
</dbReference>
<feature type="compositionally biased region" description="Low complexity" evidence="1">
    <location>
        <begin position="1325"/>
        <end position="1339"/>
    </location>
</feature>
<feature type="compositionally biased region" description="Polar residues" evidence="1">
    <location>
        <begin position="824"/>
        <end position="833"/>
    </location>
</feature>
<feature type="compositionally biased region" description="Basic and acidic residues" evidence="1">
    <location>
        <begin position="2135"/>
        <end position="2165"/>
    </location>
</feature>
<feature type="region of interest" description="Disordered" evidence="1">
    <location>
        <begin position="1873"/>
        <end position="1892"/>
    </location>
</feature>
<feature type="compositionally biased region" description="Basic and acidic residues" evidence="1">
    <location>
        <begin position="56"/>
        <end position="68"/>
    </location>
</feature>
<feature type="compositionally biased region" description="Low complexity" evidence="1">
    <location>
        <begin position="2484"/>
        <end position="2496"/>
    </location>
</feature>
<feature type="compositionally biased region" description="Low complexity" evidence="1">
    <location>
        <begin position="162"/>
        <end position="185"/>
    </location>
</feature>
<keyword evidence="4" id="KW-1185">Reference proteome</keyword>
<feature type="region of interest" description="Disordered" evidence="1">
    <location>
        <begin position="2003"/>
        <end position="2180"/>
    </location>
</feature>
<dbReference type="Pfam" id="PF01424">
    <property type="entry name" value="R3H"/>
    <property type="match status" value="1"/>
</dbReference>
<reference evidence="3 4" key="1">
    <citation type="journal article" date="2017" name="Int. J. Parasitol.">
        <title>The genome of the protozoan parasite Cystoisospora suis and a reverse vaccinology approach to identify vaccine candidates.</title>
        <authorList>
            <person name="Palmieri N."/>
            <person name="Shrestha A."/>
            <person name="Ruttkowski B."/>
            <person name="Beck T."/>
            <person name="Vogl C."/>
            <person name="Tomley F."/>
            <person name="Blake D.P."/>
            <person name="Joachim A."/>
        </authorList>
    </citation>
    <scope>NUCLEOTIDE SEQUENCE [LARGE SCALE GENOMIC DNA]</scope>
    <source>
        <strain evidence="3 4">Wien I</strain>
    </source>
</reference>
<dbReference type="InterPro" id="IPR036867">
    <property type="entry name" value="R3H_dom_sf"/>
</dbReference>
<feature type="compositionally biased region" description="Basic and acidic residues" evidence="1">
    <location>
        <begin position="1357"/>
        <end position="1373"/>
    </location>
</feature>
<feature type="compositionally biased region" description="Acidic residues" evidence="1">
    <location>
        <begin position="368"/>
        <end position="379"/>
    </location>
</feature>
<dbReference type="InterPro" id="IPR001374">
    <property type="entry name" value="R3H_dom"/>
</dbReference>
<name>A0A2C6LAH4_9APIC</name>
<feature type="compositionally biased region" description="Acidic residues" evidence="1">
    <location>
        <begin position="2892"/>
        <end position="2901"/>
    </location>
</feature>
<feature type="region of interest" description="Disordered" evidence="1">
    <location>
        <begin position="2477"/>
        <end position="2533"/>
    </location>
</feature>
<feature type="compositionally biased region" description="Basic and acidic residues" evidence="1">
    <location>
        <begin position="32"/>
        <end position="47"/>
    </location>
</feature>
<dbReference type="PROSITE" id="PS51061">
    <property type="entry name" value="R3H"/>
    <property type="match status" value="1"/>
</dbReference>
<feature type="compositionally biased region" description="Basic and acidic residues" evidence="1">
    <location>
        <begin position="2706"/>
        <end position="2717"/>
    </location>
</feature>
<feature type="compositionally biased region" description="Acidic residues" evidence="1">
    <location>
        <begin position="1773"/>
        <end position="1783"/>
    </location>
</feature>
<feature type="region of interest" description="Disordered" evidence="1">
    <location>
        <begin position="1310"/>
        <end position="1378"/>
    </location>
</feature>
<feature type="compositionally biased region" description="Basic and acidic residues" evidence="1">
    <location>
        <begin position="1544"/>
        <end position="1553"/>
    </location>
</feature>
<accession>A0A2C6LAH4</accession>
<feature type="compositionally biased region" description="Polar residues" evidence="1">
    <location>
        <begin position="2035"/>
        <end position="2053"/>
    </location>
</feature>
<feature type="compositionally biased region" description="Basic and acidic residues" evidence="1">
    <location>
        <begin position="1"/>
        <end position="13"/>
    </location>
</feature>
<feature type="compositionally biased region" description="Basic and acidic residues" evidence="1">
    <location>
        <begin position="340"/>
        <end position="367"/>
    </location>
</feature>
<feature type="compositionally biased region" description="Basic and acidic residues" evidence="1">
    <location>
        <begin position="2877"/>
        <end position="2891"/>
    </location>
</feature>
<feature type="compositionally biased region" description="Basic and acidic residues" evidence="1">
    <location>
        <begin position="1578"/>
        <end position="1631"/>
    </location>
</feature>
<feature type="compositionally biased region" description="Basic and acidic residues" evidence="1">
    <location>
        <begin position="907"/>
        <end position="917"/>
    </location>
</feature>
<dbReference type="GO" id="GO:0003676">
    <property type="term" value="F:nucleic acid binding"/>
    <property type="evidence" value="ECO:0007669"/>
    <property type="project" value="UniProtKB-UniRule"/>
</dbReference>
<evidence type="ECO:0000313" key="3">
    <source>
        <dbReference type="EMBL" id="PHJ24104.1"/>
    </source>
</evidence>
<feature type="region of interest" description="Disordered" evidence="1">
    <location>
        <begin position="1525"/>
        <end position="1797"/>
    </location>
</feature>
<feature type="region of interest" description="Disordered" evidence="1">
    <location>
        <begin position="340"/>
        <end position="380"/>
    </location>
</feature>
<dbReference type="GeneID" id="94425456"/>
<feature type="compositionally biased region" description="Basic and acidic residues" evidence="1">
    <location>
        <begin position="2325"/>
        <end position="2357"/>
    </location>
</feature>
<feature type="compositionally biased region" description="Basic and acidic residues" evidence="1">
    <location>
        <begin position="2567"/>
        <end position="2576"/>
    </location>
</feature>
<feature type="compositionally biased region" description="Basic and acidic residues" evidence="1">
    <location>
        <begin position="615"/>
        <end position="653"/>
    </location>
</feature>
<feature type="region of interest" description="Disordered" evidence="1">
    <location>
        <begin position="1057"/>
        <end position="1114"/>
    </location>
</feature>
<feature type="compositionally biased region" description="Basic and acidic residues" evidence="1">
    <location>
        <begin position="1740"/>
        <end position="1758"/>
    </location>
</feature>
<feature type="compositionally biased region" description="Basic and acidic residues" evidence="1">
    <location>
        <begin position="1784"/>
        <end position="1797"/>
    </location>
</feature>
<feature type="compositionally biased region" description="Basic and acidic residues" evidence="1">
    <location>
        <begin position="3114"/>
        <end position="3132"/>
    </location>
</feature>
<feature type="compositionally biased region" description="Basic and acidic residues" evidence="1">
    <location>
        <begin position="574"/>
        <end position="607"/>
    </location>
</feature>
<feature type="region of interest" description="Disordered" evidence="1">
    <location>
        <begin position="1398"/>
        <end position="1439"/>
    </location>
</feature>
<feature type="compositionally biased region" description="Basic and acidic residues" evidence="1">
    <location>
        <begin position="1917"/>
        <end position="1926"/>
    </location>
</feature>
<feature type="compositionally biased region" description="Basic and acidic residues" evidence="1">
    <location>
        <begin position="1168"/>
        <end position="1189"/>
    </location>
</feature>
<gene>
    <name evidence="3" type="ORF">CSUI_002043</name>
</gene>
<feature type="compositionally biased region" description="Low complexity" evidence="1">
    <location>
        <begin position="2507"/>
        <end position="2517"/>
    </location>
</feature>
<feature type="region of interest" description="Disordered" evidence="1">
    <location>
        <begin position="158"/>
        <end position="190"/>
    </location>
</feature>
<feature type="compositionally biased region" description="Basic residues" evidence="1">
    <location>
        <begin position="3045"/>
        <end position="3054"/>
    </location>
</feature>
<feature type="region of interest" description="Disordered" evidence="1">
    <location>
        <begin position="1256"/>
        <end position="1286"/>
    </location>
</feature>
<feature type="region of interest" description="Disordered" evidence="1">
    <location>
        <begin position="1898"/>
        <end position="1926"/>
    </location>
</feature>
<dbReference type="RefSeq" id="XP_067925778.1">
    <property type="nucleotide sequence ID" value="XM_068062245.1"/>
</dbReference>
<feature type="compositionally biased region" description="Basic and acidic residues" evidence="1">
    <location>
        <begin position="707"/>
        <end position="758"/>
    </location>
</feature>
<feature type="compositionally biased region" description="Acidic residues" evidence="1">
    <location>
        <begin position="2577"/>
        <end position="2586"/>
    </location>
</feature>
<dbReference type="EMBL" id="MIGC01000849">
    <property type="protein sequence ID" value="PHJ24104.1"/>
    <property type="molecule type" value="Genomic_DNA"/>
</dbReference>
<feature type="compositionally biased region" description="Basic and acidic residues" evidence="1">
    <location>
        <begin position="3062"/>
        <end position="3093"/>
    </location>
</feature>
<feature type="compositionally biased region" description="Polar residues" evidence="1">
    <location>
        <begin position="479"/>
        <end position="490"/>
    </location>
</feature>
<feature type="region of interest" description="Disordered" evidence="1">
    <location>
        <begin position="955"/>
        <end position="975"/>
    </location>
</feature>
<feature type="compositionally biased region" description="Basic and acidic residues" evidence="1">
    <location>
        <begin position="2056"/>
        <end position="2109"/>
    </location>
</feature>
<feature type="region of interest" description="Disordered" evidence="1">
    <location>
        <begin position="2690"/>
        <end position="2730"/>
    </location>
</feature>
<dbReference type="VEuPathDB" id="ToxoDB:CSUI_002043"/>
<feature type="region of interest" description="Disordered" evidence="1">
    <location>
        <begin position="1452"/>
        <end position="1477"/>
    </location>
</feature>
<evidence type="ECO:0000313" key="4">
    <source>
        <dbReference type="Proteomes" id="UP000221165"/>
    </source>
</evidence>
<feature type="compositionally biased region" description="Basic and acidic residues" evidence="1">
    <location>
        <begin position="1709"/>
        <end position="1733"/>
    </location>
</feature>
<feature type="compositionally biased region" description="Acidic residues" evidence="1">
    <location>
        <begin position="2367"/>
        <end position="2376"/>
    </location>
</feature>
<feature type="compositionally biased region" description="Low complexity" evidence="1">
    <location>
        <begin position="679"/>
        <end position="700"/>
    </location>
</feature>
<comment type="caution">
    <text evidence="3">The sequence shown here is derived from an EMBL/GenBank/DDBJ whole genome shotgun (WGS) entry which is preliminary data.</text>
</comment>
<feature type="region of interest" description="Disordered" evidence="1">
    <location>
        <begin position="3045"/>
        <end position="3154"/>
    </location>
</feature>
<feature type="compositionally biased region" description="Polar residues" evidence="1">
    <location>
        <begin position="1058"/>
        <end position="1068"/>
    </location>
</feature>
<dbReference type="Proteomes" id="UP000221165">
    <property type="component" value="Unassembled WGS sequence"/>
</dbReference>
<feature type="region of interest" description="Disordered" evidence="1">
    <location>
        <begin position="1"/>
        <end position="143"/>
    </location>
</feature>
<feature type="region of interest" description="Disordered" evidence="1">
    <location>
        <begin position="2874"/>
        <end position="2923"/>
    </location>
</feature>
<feature type="domain" description="R3H" evidence="2">
    <location>
        <begin position="239"/>
        <end position="304"/>
    </location>
</feature>
<sequence length="3198" mass="366100">MKEGDSEMREKMGDLPQGTRMDVVVPPRKQKRQEVDRNEEESERKTDPLLLPQDQRTSDSDRHSRDDGKDEEEEDLKKRMKRVSTSQKNEGKEKEEGERAIGRTWRVKEKTDEKKGKEEGEKKETKDRGPPHEQLEIPPDTIQERDANRYFVEEMMAPHPRSCSSSPLHLFSSSSPSASSPSFSSSPPPPRLGVSWKGSIDGMSDLLRSLTSQLSCQFLLLIEIELSLFLSQILTYHLSLFLSPNAHKMKRLSSQDSHITYTLSFPPLPSFYRRLIHLTCERFNFHTQSSGWGDERSLSVSAVLPFLFSEGPAGPKKIKRRKGVQEKGCEEHFKISRSNRESIRRKEGEREKGRRRDVWTEEPREVKEDNDEEEEEEEDRCLFLRVPSDVEVPVMPSLSLEDFLPQLSYCMTVAPAGSKRKEEKQTKKEETEEKGGEAWRGEQEEEERKRITNDTPGEKEVTGESQGSPKRRQEKTATLEKTSNPQCNEYFSPSFSSSSSSLCSPLEGPSSFSVLGQVIEQVEEGRFKMKELFLLYRCVRLQMEKACNLFERRVLRQERGEDEGEREMMSQFKGQREGTKGDTRREGLERGDRRSDGEQKEMTGSRGDEEEGEKDDTRRRRFPRVEEKDKRDSRLKEGERRREGCAFVGDHKFLSPQKNLACKGDEEEREFRSMGERITSCSSSLLLFTSPLSSLSKTTLGEMEEGEREKGHPSKEEREGENHQEEREGAHSPCKETGEDQKKNEENKKERLEEETKELSGPPVEAKRRKGRGIFSWRKNEEDICRNGTFTSKNKEKKGEENERKDKTKEEEEKKKKNESEGESQSFLRSSSKAILRGGEEEEVSREKEREQGEKEGVGEEDDEASVEEYFPDHISSRPLFSYGAFSFSNCSFFSSFFDLKKRRGRGREGIEEERGQGKFQSLSSSSSACSFISPNRHTLSAPCRQVSLVLPPPSLSPLVKSSRGEGGGQQGEREEEEKTVFFSFFASCTSSPFARLSFHPSWILSSSVSPEEEDEEGDYAEKEFSEFDPQCSVLSFTAEVYKPFTVCLYTREIFPSTHDQSTSPSTCSDRKDRKTPKREEYEDKGESLFSSSRSDRCQHGDSRTSRRTTSSSFLKCHRGPIPSLCLVLLLDFHPDRITQKGWIVHVSRVYIHLKQLSSSRRHPLLLRRGDSRRSSHREDARTGREERRKSKNLSRNLHGLSEEKRHGQNQEEERSRHVSNPCLSICVKDAWEIRQEWEKRCRAAHLLLSKFSPGENMYLKGSMKTENDQEEEQEEENECRRRRRRNRGPIKQERCEGGADDILQERASVQGGGSQSLHNESFPSKLLQTSSASSSLPSHVGTFFVPYREEEEERSEEEKGSQEREKKEKNDFSRSPLSGTPVSIWIAQFPRFLLPPETSPAAPLSSSSPTTGLTSPRLSPSLQENRQAPSSSSPSCSLAFSSAPSSRHPCASSSSSPCASSSSLPPSSSSPPPSSCSSAALSSSFPLLRPSRCCTVLIGRGSYPLSIHGEISFLNIRNHEEEESLPSSCDFKETSFIQEDLPSDDRRRREEKGDDDEEKEDISLAAHLKTSSSLHKNVQERERKERTEVFQGKEEKQEKKSYVMSLQRKEKKDRKEGGEDKGAGEKRERGVGGPRNAFHRARQISSREDADNTIAKFLQNEEVLEEREEETRSLIRKDELEKMVSMDAEEEDREGERDPQNTPFSSKHGKDNKGDGGDDVREEPRSVSRGGDREEDIDLGQKRKADKERRERKRRDEKEEEEETSQVRDCDLQDNDASEEEEPPSREKEGEESRDRIEEILRKTKGTSFSLHSRYSPLSQSYCHPFHRCPCGVCTGQKLFYFSFFAFGVPPPFSSPSPLVFSLPPSLGLKGEKLEGGEKEKEKKERALKNGEENVGCGKTIEEEDDETERKKKKMEAKLSPEDRGREPFSLEKIDERKISYIKTSPHHVNISSPFSTYISPEVRSSSSSLSLRPSESSRVSPRILIGGKNALLRAVAEAALSSTTVRRGRGDDERQKSLLAVYDKKKRREEEISLSQTASMIKKTPSSSVMVSPTRRDLERQGLDGEERRKSISDGREVMKEDRMEKSGVQEREERRKKESLETKTGEREEEEEKDREEPPLSNSLLTGGNRVLDSKNTRKNTIEKEEERRKERETSIGFRGREEEEEEERRGGYQASSQYTSSSGVCTLCTSAMSVLGESCPYHHVIRQIKVLHDVAHISNLSSLSLTLEDEREKKEEEGGESERGMFFSDDLQASLLREWTFSPVIAGRDHIVEIRFSVRGSSCKTGRHLDTRQEADERLICCSPNEKKKKEKGELCLSTDSMKKGGRDTMKKKNLDDSDEDVGGRRDEKEAEGRKRRKTSEEATPEEEEEEGENKKEEEEEGGREWTKEEMDKKRRGREEQDTLENEKGIEEREMQGNLEEEKEKKKKDKIMRIEKEKEEEEMCWKERSLYSQFLPCCLGYFSSPSAPLITTTTDNEWTSRSSSSFPSPFLSSRHRCNPSPSPSSFSSSSCCPIHRKSDRRRHDEREEKEAGERRFFHISCLLNFLLHFTIEAGLPFPSPVKTHTEHQLKEEEKEEEREEGELVPSRKGTVWSLSCEEGWSERRIVVEEDGRKKKKKEGTSVMLHEGGHQSRLVLPLILRFRGGRRERRDNDKTNNSHKETLPHFSTKSTLIRDVQKVKEGLEDFTQGACDNGDDKKKKKKKVEEEMSRRTTPQDEEEEAKEKEKIEKWGEEEEEIVYYAVCISSHAARVVKSLILQWKRFHGDSSFSSSYLCNDCAQLNHYEKRDKTNGVRSSFSNRLLSPFSFPLPLCLFFSCLSSYRRVSSSLASKKKSSSLHFPCIFGCVNTLQVSSLSGVGCLPPSDDEVLSFLSSSRRKEQEEEKETRQEEGDKEEEDDVDDLKARGSSSPTLFLSHRHGQGTCSSSSLSFFSPYMSDNRRSGSSCIPGASLSSISDAFLLPFRSPFPSFSLASSPLHWRRPLWSSSMSVGGLIGAGDRDVWLQRLEKFSRSTIRELGLKEVLSILREDKKKLLLREPLLTTKLQRTKKKKKMEKGRSSSPVEEKRVEEEEAKIKRSEKNEREEQEGKNLVFEKEEEEEGHEVREGNNNTGEGDEMKDSKNPEPDWDQRKEEEVDVSSSNEEEDEEEEEKGRTILRLEVGSAVRMIAYNLPRSRERDTLISRYRKRQENLACSKDISK</sequence>
<feature type="compositionally biased region" description="Basic and acidic residues" evidence="1">
    <location>
        <begin position="1670"/>
        <end position="1685"/>
    </location>
</feature>
<feature type="compositionally biased region" description="Basic and acidic residues" evidence="1">
    <location>
        <begin position="89"/>
        <end position="135"/>
    </location>
</feature>
<evidence type="ECO:0000259" key="2">
    <source>
        <dbReference type="PROSITE" id="PS51061"/>
    </source>
</evidence>
<dbReference type="CDD" id="cd02325">
    <property type="entry name" value="R3H"/>
    <property type="match status" value="1"/>
</dbReference>
<feature type="compositionally biased region" description="Basic and acidic residues" evidence="1">
    <location>
        <begin position="793"/>
        <end position="820"/>
    </location>
</feature>
<feature type="compositionally biased region" description="Acidic residues" evidence="1">
    <location>
        <begin position="1269"/>
        <end position="1278"/>
    </location>
</feature>
<feature type="region of interest" description="Disordered" evidence="1">
    <location>
        <begin position="1165"/>
        <end position="1216"/>
    </location>
</feature>
<feature type="region of interest" description="Disordered" evidence="1">
    <location>
        <begin position="2562"/>
        <end position="2588"/>
    </location>
</feature>
<dbReference type="PANTHER" id="PTHR36812:SF9">
    <property type="entry name" value="MYB-LIKE PROTEIN X ISOFORM X1"/>
    <property type="match status" value="1"/>
</dbReference>
<organism evidence="3 4">
    <name type="scientific">Cystoisospora suis</name>
    <dbReference type="NCBI Taxonomy" id="483139"/>
    <lineage>
        <taxon>Eukaryota</taxon>
        <taxon>Sar</taxon>
        <taxon>Alveolata</taxon>
        <taxon>Apicomplexa</taxon>
        <taxon>Conoidasida</taxon>
        <taxon>Coccidia</taxon>
        <taxon>Eucoccidiorida</taxon>
        <taxon>Eimeriorina</taxon>
        <taxon>Sarcocystidae</taxon>
        <taxon>Cystoisospora</taxon>
    </lineage>
</organism>
<feature type="compositionally biased region" description="Basic and acidic residues" evidence="1">
    <location>
        <begin position="1069"/>
        <end position="1087"/>
    </location>
</feature>
<feature type="compositionally biased region" description="Basic and acidic residues" evidence="1">
    <location>
        <begin position="1094"/>
        <end position="1105"/>
    </location>
</feature>
<proteinExistence type="predicted"/>
<feature type="compositionally biased region" description="Basic and acidic residues" evidence="1">
    <location>
        <begin position="2377"/>
        <end position="2428"/>
    </location>
</feature>
<dbReference type="Gene3D" id="3.30.1370.50">
    <property type="entry name" value="R3H-like domain"/>
    <property type="match status" value="1"/>
</dbReference>
<feature type="compositionally biased region" description="Basic and acidic residues" evidence="1">
    <location>
        <begin position="663"/>
        <end position="675"/>
    </location>
</feature>
<feature type="region of interest" description="Disordered" evidence="1">
    <location>
        <begin position="2315"/>
        <end position="2433"/>
    </location>
</feature>
<feature type="region of interest" description="Disordered" evidence="1">
    <location>
        <begin position="905"/>
        <end position="925"/>
    </location>
</feature>
<protein>
    <recommendedName>
        <fullName evidence="2">R3H domain-containing protein</fullName>
    </recommendedName>
</protein>
<feature type="compositionally biased region" description="Low complexity" evidence="1">
    <location>
        <begin position="1452"/>
        <end position="1468"/>
    </location>
</feature>
<feature type="compositionally biased region" description="Basic and acidic residues" evidence="1">
    <location>
        <begin position="845"/>
        <end position="858"/>
    </location>
</feature>
<evidence type="ECO:0000256" key="1">
    <source>
        <dbReference type="SAM" id="MobiDB-lite"/>
    </source>
</evidence>
<feature type="compositionally biased region" description="Basic and acidic residues" evidence="1">
    <location>
        <begin position="419"/>
        <end position="462"/>
    </location>
</feature>